<comment type="caution">
    <text evidence="2">The sequence shown here is derived from an EMBL/GenBank/DDBJ whole genome shotgun (WGS) entry which is preliminary data.</text>
</comment>
<dbReference type="AlphaFoldDB" id="A0AAD6TS20"/>
<evidence type="ECO:0000313" key="3">
    <source>
        <dbReference type="Proteomes" id="UP001222325"/>
    </source>
</evidence>
<feature type="region of interest" description="Disordered" evidence="1">
    <location>
        <begin position="40"/>
        <end position="64"/>
    </location>
</feature>
<gene>
    <name evidence="2" type="ORF">B0H15DRAFT_862246</name>
</gene>
<protein>
    <submittedName>
        <fullName evidence="2">Uncharacterized protein</fullName>
    </submittedName>
</protein>
<sequence length="267" mass="29493">MSGILRRGLIADLQLEPQPAGDGLLTDAFCGKCGVREKERSRSAGATRRASPIAKLSSSTRANRRSGCSARPVLLAPTFEIMPRHRACFPIVLPHVYASPHRRYAFPRNDLRRRPPRLARASPRWRVRSRYLAEPVHGPAPRRVLQSRARAHAGILQVQQPRNECLRPLSCVRLPRCRPSSPARARSESPSPHLRPRASVAARSPLSFRRVQLTRAVTSCKTRARALISPAAACHVCPCALPPPPPPKLVRDFGRGEEARGNASQNT</sequence>
<feature type="region of interest" description="Disordered" evidence="1">
    <location>
        <begin position="248"/>
        <end position="267"/>
    </location>
</feature>
<feature type="non-terminal residue" evidence="2">
    <location>
        <position position="1"/>
    </location>
</feature>
<feature type="compositionally biased region" description="Low complexity" evidence="1">
    <location>
        <begin position="177"/>
        <end position="192"/>
    </location>
</feature>
<feature type="region of interest" description="Disordered" evidence="1">
    <location>
        <begin position="177"/>
        <end position="201"/>
    </location>
</feature>
<accession>A0AAD6TS20</accession>
<evidence type="ECO:0000313" key="2">
    <source>
        <dbReference type="EMBL" id="KAJ7077327.1"/>
    </source>
</evidence>
<dbReference type="EMBL" id="JARJCN010000074">
    <property type="protein sequence ID" value="KAJ7077327.1"/>
    <property type="molecule type" value="Genomic_DNA"/>
</dbReference>
<reference evidence="2" key="1">
    <citation type="submission" date="2023-03" db="EMBL/GenBank/DDBJ databases">
        <title>Massive genome expansion in bonnet fungi (Mycena s.s.) driven by repeated elements and novel gene families across ecological guilds.</title>
        <authorList>
            <consortium name="Lawrence Berkeley National Laboratory"/>
            <person name="Harder C.B."/>
            <person name="Miyauchi S."/>
            <person name="Viragh M."/>
            <person name="Kuo A."/>
            <person name="Thoen E."/>
            <person name="Andreopoulos B."/>
            <person name="Lu D."/>
            <person name="Skrede I."/>
            <person name="Drula E."/>
            <person name="Henrissat B."/>
            <person name="Morin E."/>
            <person name="Kohler A."/>
            <person name="Barry K."/>
            <person name="LaButti K."/>
            <person name="Morin E."/>
            <person name="Salamov A."/>
            <person name="Lipzen A."/>
            <person name="Mereny Z."/>
            <person name="Hegedus B."/>
            <person name="Baldrian P."/>
            <person name="Stursova M."/>
            <person name="Weitz H."/>
            <person name="Taylor A."/>
            <person name="Grigoriev I.V."/>
            <person name="Nagy L.G."/>
            <person name="Martin F."/>
            <person name="Kauserud H."/>
        </authorList>
    </citation>
    <scope>NUCLEOTIDE SEQUENCE</scope>
    <source>
        <strain evidence="2">CBHHK173m</strain>
    </source>
</reference>
<proteinExistence type="predicted"/>
<organism evidence="2 3">
    <name type="scientific">Mycena belliarum</name>
    <dbReference type="NCBI Taxonomy" id="1033014"/>
    <lineage>
        <taxon>Eukaryota</taxon>
        <taxon>Fungi</taxon>
        <taxon>Dikarya</taxon>
        <taxon>Basidiomycota</taxon>
        <taxon>Agaricomycotina</taxon>
        <taxon>Agaricomycetes</taxon>
        <taxon>Agaricomycetidae</taxon>
        <taxon>Agaricales</taxon>
        <taxon>Marasmiineae</taxon>
        <taxon>Mycenaceae</taxon>
        <taxon>Mycena</taxon>
    </lineage>
</organism>
<evidence type="ECO:0000256" key="1">
    <source>
        <dbReference type="SAM" id="MobiDB-lite"/>
    </source>
</evidence>
<name>A0AAD6TS20_9AGAR</name>
<dbReference type="Proteomes" id="UP001222325">
    <property type="component" value="Unassembled WGS sequence"/>
</dbReference>
<keyword evidence="3" id="KW-1185">Reference proteome</keyword>
<feature type="compositionally biased region" description="Basic and acidic residues" evidence="1">
    <location>
        <begin position="249"/>
        <end position="260"/>
    </location>
</feature>